<dbReference type="RefSeq" id="WP_052548910.1">
    <property type="nucleotide sequence ID" value="NZ_JMCC02000031.1"/>
</dbReference>
<comment type="subcellular location">
    <subcellularLocation>
        <location evidence="1">Membrane</location>
        <topology evidence="1">Multi-pass membrane protein</topology>
    </subcellularLocation>
</comment>
<feature type="compositionally biased region" description="Basic and acidic residues" evidence="7">
    <location>
        <begin position="1"/>
        <end position="12"/>
    </location>
</feature>
<protein>
    <submittedName>
        <fullName evidence="8">Membrane protein</fullName>
    </submittedName>
</protein>
<evidence type="ECO:0000256" key="5">
    <source>
        <dbReference type="ARBA" id="ARBA00023136"/>
    </source>
</evidence>
<feature type="transmembrane region" description="Helical" evidence="6">
    <location>
        <begin position="48"/>
        <end position="65"/>
    </location>
</feature>
<dbReference type="InterPro" id="IPR006214">
    <property type="entry name" value="Bax_inhibitor_1-related"/>
</dbReference>
<evidence type="ECO:0000256" key="2">
    <source>
        <dbReference type="ARBA" id="ARBA00010350"/>
    </source>
</evidence>
<evidence type="ECO:0000256" key="4">
    <source>
        <dbReference type="ARBA" id="ARBA00022989"/>
    </source>
</evidence>
<comment type="similarity">
    <text evidence="2 6">Belongs to the BI1 family.</text>
</comment>
<feature type="transmembrane region" description="Helical" evidence="6">
    <location>
        <begin position="109"/>
        <end position="129"/>
    </location>
</feature>
<feature type="transmembrane region" description="Helical" evidence="6">
    <location>
        <begin position="166"/>
        <end position="186"/>
    </location>
</feature>
<evidence type="ECO:0000256" key="3">
    <source>
        <dbReference type="ARBA" id="ARBA00022692"/>
    </source>
</evidence>
<evidence type="ECO:0000256" key="1">
    <source>
        <dbReference type="ARBA" id="ARBA00004141"/>
    </source>
</evidence>
<dbReference type="Proteomes" id="UP000031599">
    <property type="component" value="Unassembled WGS sequence"/>
</dbReference>
<gene>
    <name evidence="8" type="ORF">DB30_04068</name>
</gene>
<dbReference type="Pfam" id="PF01027">
    <property type="entry name" value="Bax1-I"/>
    <property type="match status" value="1"/>
</dbReference>
<dbReference type="GO" id="GO:0005886">
    <property type="term" value="C:plasma membrane"/>
    <property type="evidence" value="ECO:0007669"/>
    <property type="project" value="TreeGrafter"/>
</dbReference>
<feature type="transmembrane region" description="Helical" evidence="6">
    <location>
        <begin position="192"/>
        <end position="211"/>
    </location>
</feature>
<evidence type="ECO:0000313" key="9">
    <source>
        <dbReference type="Proteomes" id="UP000031599"/>
    </source>
</evidence>
<reference evidence="8 9" key="1">
    <citation type="submission" date="2014-12" db="EMBL/GenBank/DDBJ databases">
        <title>Genome assembly of Enhygromyxa salina DSM 15201.</title>
        <authorList>
            <person name="Sharma G."/>
            <person name="Subramanian S."/>
        </authorList>
    </citation>
    <scope>NUCLEOTIDE SEQUENCE [LARGE SCALE GENOMIC DNA]</scope>
    <source>
        <strain evidence="8 9">DSM 15201</strain>
    </source>
</reference>
<keyword evidence="4 6" id="KW-1133">Transmembrane helix</keyword>
<organism evidence="8 9">
    <name type="scientific">Enhygromyxa salina</name>
    <dbReference type="NCBI Taxonomy" id="215803"/>
    <lineage>
        <taxon>Bacteria</taxon>
        <taxon>Pseudomonadati</taxon>
        <taxon>Myxococcota</taxon>
        <taxon>Polyangia</taxon>
        <taxon>Nannocystales</taxon>
        <taxon>Nannocystaceae</taxon>
        <taxon>Enhygromyxa</taxon>
    </lineage>
</organism>
<dbReference type="PANTHER" id="PTHR23291:SF50">
    <property type="entry name" value="PROTEIN LIFEGUARD 4"/>
    <property type="match status" value="1"/>
</dbReference>
<keyword evidence="5 6" id="KW-0472">Membrane</keyword>
<evidence type="ECO:0000313" key="8">
    <source>
        <dbReference type="EMBL" id="KIG16906.1"/>
    </source>
</evidence>
<keyword evidence="3 6" id="KW-0812">Transmembrane</keyword>
<feature type="transmembrane region" description="Helical" evidence="6">
    <location>
        <begin position="77"/>
        <end position="97"/>
    </location>
</feature>
<comment type="caution">
    <text evidence="8">The sequence shown here is derived from an EMBL/GenBank/DDBJ whole genome shotgun (WGS) entry which is preliminary data.</text>
</comment>
<feature type="region of interest" description="Disordered" evidence="7">
    <location>
        <begin position="1"/>
        <end position="25"/>
    </location>
</feature>
<feature type="transmembrane region" description="Helical" evidence="6">
    <location>
        <begin position="232"/>
        <end position="255"/>
    </location>
</feature>
<name>A0A0C2D100_9BACT</name>
<accession>A0A0C2D100</accession>
<dbReference type="AlphaFoldDB" id="A0A0C2D100"/>
<dbReference type="EMBL" id="JMCC02000031">
    <property type="protein sequence ID" value="KIG16906.1"/>
    <property type="molecule type" value="Genomic_DNA"/>
</dbReference>
<dbReference type="CDD" id="cd10432">
    <property type="entry name" value="BI-1-like_bacterial"/>
    <property type="match status" value="1"/>
</dbReference>
<dbReference type="PANTHER" id="PTHR23291">
    <property type="entry name" value="BAX INHIBITOR-RELATED"/>
    <property type="match status" value="1"/>
</dbReference>
<evidence type="ECO:0000256" key="7">
    <source>
        <dbReference type="SAM" id="MobiDB-lite"/>
    </source>
</evidence>
<proteinExistence type="inferred from homology"/>
<evidence type="ECO:0000256" key="6">
    <source>
        <dbReference type="RuleBase" id="RU004379"/>
    </source>
</evidence>
<feature type="transmembrane region" description="Helical" evidence="6">
    <location>
        <begin position="135"/>
        <end position="154"/>
    </location>
</feature>
<sequence>MQPHASQHDPHGQRNPYAQPGPQHAPGAYTVDPRAQLASGVDQFMTRVNAWMAAGVGLTGLAAYVTSQSTALLEMLFTGGMGWVTIFAPLVFVMIFASRLHKMKPSTAIAVFLAFAVVMGVSLAPIFLIYTGASITSVFAITAVTYSALAFYGYTTKRDLSAWGKFLFMGVIGLVVSGVVMMVMSYGFHMTISPVFFMARAMIGVLIFAALTAYDTQKIKQIYLVNGGAGNLAIIGALTLYLDFINLFLFLLRIFGGGRD</sequence>